<proteinExistence type="predicted"/>
<comment type="caution">
    <text evidence="4">The sequence shown here is derived from an EMBL/GenBank/DDBJ whole genome shotgun (WGS) entry which is preliminary data.</text>
</comment>
<dbReference type="EMBL" id="VFNX01000001">
    <property type="protein sequence ID" value="TQK98356.1"/>
    <property type="molecule type" value="Genomic_DNA"/>
</dbReference>
<feature type="domain" description="Flavin reductase like" evidence="3">
    <location>
        <begin position="25"/>
        <end position="172"/>
    </location>
</feature>
<gene>
    <name evidence="4" type="ORF">FB563_3378</name>
</gene>
<dbReference type="Proteomes" id="UP000318103">
    <property type="component" value="Unassembled WGS sequence"/>
</dbReference>
<evidence type="ECO:0000256" key="2">
    <source>
        <dbReference type="SAM" id="MobiDB-lite"/>
    </source>
</evidence>
<name>A0A542UH18_9ACTN</name>
<evidence type="ECO:0000313" key="5">
    <source>
        <dbReference type="Proteomes" id="UP000318103"/>
    </source>
</evidence>
<dbReference type="Gene3D" id="2.30.110.10">
    <property type="entry name" value="Electron Transport, Fmn-binding Protein, Chain A"/>
    <property type="match status" value="1"/>
</dbReference>
<dbReference type="GO" id="GO:0042602">
    <property type="term" value="F:riboflavin reductase (NADPH) activity"/>
    <property type="evidence" value="ECO:0007669"/>
    <property type="project" value="TreeGrafter"/>
</dbReference>
<evidence type="ECO:0000313" key="4">
    <source>
        <dbReference type="EMBL" id="TQK98356.1"/>
    </source>
</evidence>
<dbReference type="GO" id="GO:0010181">
    <property type="term" value="F:FMN binding"/>
    <property type="evidence" value="ECO:0007669"/>
    <property type="project" value="InterPro"/>
</dbReference>
<dbReference type="RefSeq" id="WP_063797113.1">
    <property type="nucleotide sequence ID" value="NZ_JBPJFI010000001.1"/>
</dbReference>
<dbReference type="PANTHER" id="PTHR30466">
    <property type="entry name" value="FLAVIN REDUCTASE"/>
    <property type="match status" value="1"/>
</dbReference>
<organism evidence="4 5">
    <name type="scientific">Streptomyces puniciscabiei</name>
    <dbReference type="NCBI Taxonomy" id="164348"/>
    <lineage>
        <taxon>Bacteria</taxon>
        <taxon>Bacillati</taxon>
        <taxon>Actinomycetota</taxon>
        <taxon>Actinomycetes</taxon>
        <taxon>Kitasatosporales</taxon>
        <taxon>Streptomycetaceae</taxon>
        <taxon>Streptomyces</taxon>
    </lineage>
</organism>
<dbReference type="InterPro" id="IPR050268">
    <property type="entry name" value="NADH-dep_flavin_reductase"/>
</dbReference>
<evidence type="ECO:0000256" key="1">
    <source>
        <dbReference type="ARBA" id="ARBA00023002"/>
    </source>
</evidence>
<accession>A0A542UH18</accession>
<dbReference type="AlphaFoldDB" id="A0A542UH18"/>
<feature type="region of interest" description="Disordered" evidence="2">
    <location>
        <begin position="178"/>
        <end position="197"/>
    </location>
</feature>
<keyword evidence="1" id="KW-0560">Oxidoreductase</keyword>
<dbReference type="InterPro" id="IPR002563">
    <property type="entry name" value="Flavin_Rdtase-like_dom"/>
</dbReference>
<evidence type="ECO:0000259" key="3">
    <source>
        <dbReference type="SMART" id="SM00903"/>
    </source>
</evidence>
<dbReference type="GO" id="GO:0006208">
    <property type="term" value="P:pyrimidine nucleobase catabolic process"/>
    <property type="evidence" value="ECO:0007669"/>
    <property type="project" value="TreeGrafter"/>
</dbReference>
<dbReference type="SUPFAM" id="SSF50475">
    <property type="entry name" value="FMN-binding split barrel"/>
    <property type="match status" value="1"/>
</dbReference>
<keyword evidence="5" id="KW-1185">Reference proteome</keyword>
<dbReference type="Pfam" id="PF01613">
    <property type="entry name" value="Flavin_Reduct"/>
    <property type="match status" value="1"/>
</dbReference>
<protein>
    <submittedName>
        <fullName evidence="4">Flavin reductase (DIM6/NTAB) family NADH-FMN oxidoreductase RutF</fullName>
    </submittedName>
</protein>
<feature type="compositionally biased region" description="Basic and acidic residues" evidence="2">
    <location>
        <begin position="178"/>
        <end position="189"/>
    </location>
</feature>
<reference evidence="4 5" key="1">
    <citation type="submission" date="2019-06" db="EMBL/GenBank/DDBJ databases">
        <title>Sequencing the genomes of 1000 actinobacteria strains.</title>
        <authorList>
            <person name="Klenk H.-P."/>
        </authorList>
    </citation>
    <scope>NUCLEOTIDE SEQUENCE [LARGE SCALE GENOMIC DNA]</scope>
    <source>
        <strain evidence="4 5">DSM 41929</strain>
    </source>
</reference>
<dbReference type="OrthoDB" id="9792858at2"/>
<dbReference type="SMART" id="SM00903">
    <property type="entry name" value="Flavin_Reduct"/>
    <property type="match status" value="1"/>
</dbReference>
<dbReference type="PANTHER" id="PTHR30466:SF1">
    <property type="entry name" value="FMN REDUCTASE (NADH) RUTF"/>
    <property type="match status" value="1"/>
</dbReference>
<dbReference type="InterPro" id="IPR012349">
    <property type="entry name" value="Split_barrel_FMN-bd"/>
</dbReference>
<sequence>MTTTAEPLPAPAADGGAAAPRRAALRRLATGVCVLTAAHRGAVHGTTVSAVSAVSRDPLLISVCLRTGSAFTRLATTAGCFTANLLTNRQALVADWFANPERPADEAQFALLDWHSDPVTGAPALDRTLATLSCRVTARHPAGDHDLLIAEVVDGRAGSGSPLLNLDGRLFAAETRELRERRGNRHDPARTGATALE</sequence>